<dbReference type="PROSITE" id="PS51186">
    <property type="entry name" value="GNAT"/>
    <property type="match status" value="1"/>
</dbReference>
<evidence type="ECO:0000259" key="12">
    <source>
        <dbReference type="PROSITE" id="PS51186"/>
    </source>
</evidence>
<reference evidence="13" key="1">
    <citation type="submission" date="2021-07" db="EMBL/GenBank/DDBJ databases">
        <title>Draft genome of Mortierella alpina, strain LL118, isolated from an aspen leaf litter sample.</title>
        <authorList>
            <person name="Yang S."/>
            <person name="Vinatzer B.A."/>
        </authorList>
    </citation>
    <scope>NUCLEOTIDE SEQUENCE</scope>
    <source>
        <strain evidence="13">LL118</strain>
    </source>
</reference>
<evidence type="ECO:0000256" key="4">
    <source>
        <dbReference type="ARBA" id="ARBA00022692"/>
    </source>
</evidence>
<feature type="repeat" description="Solcar" evidence="9">
    <location>
        <begin position="104"/>
        <end position="194"/>
    </location>
</feature>
<evidence type="ECO:0000256" key="11">
    <source>
        <dbReference type="SAM" id="Phobius"/>
    </source>
</evidence>
<protein>
    <recommendedName>
        <fullName evidence="12">N-acetyltransferase domain-containing protein</fullName>
    </recommendedName>
</protein>
<keyword evidence="7" id="KW-0496">Mitochondrion</keyword>
<organism evidence="13 14">
    <name type="scientific">Mortierella alpina</name>
    <name type="common">Oleaginous fungus</name>
    <name type="synonym">Mortierella renispora</name>
    <dbReference type="NCBI Taxonomy" id="64518"/>
    <lineage>
        <taxon>Eukaryota</taxon>
        <taxon>Fungi</taxon>
        <taxon>Fungi incertae sedis</taxon>
        <taxon>Mucoromycota</taxon>
        <taxon>Mortierellomycotina</taxon>
        <taxon>Mortierellomycetes</taxon>
        <taxon>Mortierellales</taxon>
        <taxon>Mortierellaceae</taxon>
        <taxon>Mortierella</taxon>
    </lineage>
</organism>
<dbReference type="InterPro" id="IPR000182">
    <property type="entry name" value="GNAT_dom"/>
</dbReference>
<dbReference type="EMBL" id="JAIFTL010000201">
    <property type="protein sequence ID" value="KAG9321491.1"/>
    <property type="molecule type" value="Genomic_DNA"/>
</dbReference>
<evidence type="ECO:0000256" key="1">
    <source>
        <dbReference type="ARBA" id="ARBA00004225"/>
    </source>
</evidence>
<dbReference type="GO" id="GO:1990575">
    <property type="term" value="P:mitochondrial L-ornithine transmembrane transport"/>
    <property type="evidence" value="ECO:0007669"/>
    <property type="project" value="TreeGrafter"/>
</dbReference>
<dbReference type="Proteomes" id="UP000717515">
    <property type="component" value="Unassembled WGS sequence"/>
</dbReference>
<accession>A0A9P8A2X9</accession>
<feature type="transmembrane region" description="Helical" evidence="11">
    <location>
        <begin position="208"/>
        <end position="226"/>
    </location>
</feature>
<sequence>MSDLKQKEIVPWHDFVAGSLGGMAQVTVGQPMDTIKTRLQIEGPNGRFLGPMDCFRKTISNEGFLGLYKGMASPLVGVAAVNALLFAAYSNFKKLQEPYPGGPLTLGQIGIAGAGAGIVNAVLASPVELLKIKMQAQYGAGSTVHYSGPVDCARQLIKEHGIRHGLMRGYWISVIREIPGYAGFYAGFEGMKRYLTPQGEDPATYPLGLLSLMASGATGGVSYWFACYPLDMLKSMIQNQPNPPKGAFYIMDAAKQVYREGGIKPFFRGFSPTIIRAVPAAAATFTTYELIPFTLTQTRPQNMSSAYGAIARPVSDKSLSSILPRNATLRQHVNGNGASVANGEATAAAATLFRITSSKDLDSASQVYTLTQAAQPSLVTAMHQVFNEEVKRGDTYPQEFALDETQFDSYFFSGDSFVLLKGHYRDAREVQAKADAKEWSQDLLGYFYVKPNFPICNGGFIVNPAHRGLGIGGILGKAFLRVVPIIGYKASMFNLVFVSNVASIKLWRRLGFQEIGRIPKAGRLRGQGQGGQDASSSDDNEGYVDAIQFYWDFETMAVPAEYDA</sequence>
<keyword evidence="3 10" id="KW-0813">Transport</keyword>
<dbReference type="Pfam" id="PF00153">
    <property type="entry name" value="Mito_carr"/>
    <property type="match status" value="3"/>
</dbReference>
<evidence type="ECO:0000256" key="9">
    <source>
        <dbReference type="PROSITE-ProRule" id="PRU00282"/>
    </source>
</evidence>
<keyword evidence="8 9" id="KW-0472">Membrane</keyword>
<dbReference type="InterPro" id="IPR016181">
    <property type="entry name" value="Acyl_CoA_acyltransferase"/>
</dbReference>
<evidence type="ECO:0000313" key="13">
    <source>
        <dbReference type="EMBL" id="KAG9321491.1"/>
    </source>
</evidence>
<dbReference type="PANTHER" id="PTHR45624">
    <property type="entry name" value="MITOCHONDRIAL BASIC AMINO ACIDS TRANSPORTER-RELATED"/>
    <property type="match status" value="1"/>
</dbReference>
<feature type="repeat" description="Solcar" evidence="9">
    <location>
        <begin position="9"/>
        <end position="95"/>
    </location>
</feature>
<comment type="similarity">
    <text evidence="2 10">Belongs to the mitochondrial carrier (TC 2.A.29) family.</text>
</comment>
<dbReference type="SUPFAM" id="SSF103506">
    <property type="entry name" value="Mitochondrial carrier"/>
    <property type="match status" value="1"/>
</dbReference>
<dbReference type="PANTHER" id="PTHR45624:SF45">
    <property type="entry name" value="MITOCHONDRIAL CARRIER"/>
    <property type="match status" value="1"/>
</dbReference>
<dbReference type="PROSITE" id="PS50920">
    <property type="entry name" value="SOLCAR"/>
    <property type="match status" value="3"/>
</dbReference>
<feature type="transmembrane region" description="Helical" evidence="11">
    <location>
        <begin position="66"/>
        <end position="89"/>
    </location>
</feature>
<feature type="transmembrane region" description="Helical" evidence="11">
    <location>
        <begin position="109"/>
        <end position="130"/>
    </location>
</feature>
<feature type="repeat" description="Solcar" evidence="9">
    <location>
        <begin position="207"/>
        <end position="294"/>
    </location>
</feature>
<dbReference type="InterPro" id="IPR023395">
    <property type="entry name" value="MCP_dom_sf"/>
</dbReference>
<dbReference type="GO" id="GO:0000064">
    <property type="term" value="F:L-ornithine transmembrane transporter activity"/>
    <property type="evidence" value="ECO:0007669"/>
    <property type="project" value="TreeGrafter"/>
</dbReference>
<name>A0A9P8A2X9_MORAP</name>
<evidence type="ECO:0000256" key="6">
    <source>
        <dbReference type="ARBA" id="ARBA00022989"/>
    </source>
</evidence>
<evidence type="ECO:0000256" key="3">
    <source>
        <dbReference type="ARBA" id="ARBA00022448"/>
    </source>
</evidence>
<dbReference type="InterPro" id="IPR018108">
    <property type="entry name" value="MCP_transmembrane"/>
</dbReference>
<dbReference type="GO" id="GO:0031966">
    <property type="term" value="C:mitochondrial membrane"/>
    <property type="evidence" value="ECO:0007669"/>
    <property type="project" value="UniProtKB-SubCell"/>
</dbReference>
<evidence type="ECO:0000256" key="10">
    <source>
        <dbReference type="RuleBase" id="RU000488"/>
    </source>
</evidence>
<keyword evidence="5" id="KW-0677">Repeat</keyword>
<evidence type="ECO:0000256" key="2">
    <source>
        <dbReference type="ARBA" id="ARBA00006375"/>
    </source>
</evidence>
<dbReference type="GO" id="GO:0016747">
    <property type="term" value="F:acyltransferase activity, transferring groups other than amino-acyl groups"/>
    <property type="evidence" value="ECO:0007669"/>
    <property type="project" value="InterPro"/>
</dbReference>
<evidence type="ECO:0000313" key="14">
    <source>
        <dbReference type="Proteomes" id="UP000717515"/>
    </source>
</evidence>
<dbReference type="Gene3D" id="3.40.630.30">
    <property type="match status" value="1"/>
</dbReference>
<keyword evidence="6 11" id="KW-1133">Transmembrane helix</keyword>
<comment type="subcellular location">
    <subcellularLocation>
        <location evidence="1">Mitochondrion membrane</location>
        <topology evidence="1">Multi-pass membrane protein</topology>
    </subcellularLocation>
</comment>
<dbReference type="AlphaFoldDB" id="A0A9P8A2X9"/>
<proteinExistence type="inferred from homology"/>
<gene>
    <name evidence="13" type="ORF">KVV02_005888</name>
</gene>
<dbReference type="SUPFAM" id="SSF55729">
    <property type="entry name" value="Acyl-CoA N-acyltransferases (Nat)"/>
    <property type="match status" value="1"/>
</dbReference>
<evidence type="ECO:0000256" key="5">
    <source>
        <dbReference type="ARBA" id="ARBA00022737"/>
    </source>
</evidence>
<feature type="domain" description="N-acetyltransferase" evidence="12">
    <location>
        <begin position="368"/>
        <end position="550"/>
    </location>
</feature>
<evidence type="ECO:0000256" key="7">
    <source>
        <dbReference type="ARBA" id="ARBA00023128"/>
    </source>
</evidence>
<keyword evidence="4 9" id="KW-0812">Transmembrane</keyword>
<evidence type="ECO:0000256" key="8">
    <source>
        <dbReference type="ARBA" id="ARBA00023136"/>
    </source>
</evidence>
<dbReference type="Gene3D" id="1.50.40.10">
    <property type="entry name" value="Mitochondrial carrier domain"/>
    <property type="match status" value="1"/>
</dbReference>
<dbReference type="InterPro" id="IPR050567">
    <property type="entry name" value="Mitochondrial_Carrier"/>
</dbReference>
<dbReference type="Pfam" id="PF00583">
    <property type="entry name" value="Acetyltransf_1"/>
    <property type="match status" value="1"/>
</dbReference>
<comment type="caution">
    <text evidence="13">The sequence shown here is derived from an EMBL/GenBank/DDBJ whole genome shotgun (WGS) entry which is preliminary data.</text>
</comment>